<name>A0A8S1M2S0_9CILI</name>
<proteinExistence type="predicted"/>
<evidence type="ECO:0000313" key="2">
    <source>
        <dbReference type="Proteomes" id="UP000692954"/>
    </source>
</evidence>
<comment type="caution">
    <text evidence="1">The sequence shown here is derived from an EMBL/GenBank/DDBJ whole genome shotgun (WGS) entry which is preliminary data.</text>
</comment>
<dbReference type="EMBL" id="CAJJDN010000029">
    <property type="protein sequence ID" value="CAD8072171.1"/>
    <property type="molecule type" value="Genomic_DNA"/>
</dbReference>
<organism evidence="1 2">
    <name type="scientific">Paramecium sonneborni</name>
    <dbReference type="NCBI Taxonomy" id="65129"/>
    <lineage>
        <taxon>Eukaryota</taxon>
        <taxon>Sar</taxon>
        <taxon>Alveolata</taxon>
        <taxon>Ciliophora</taxon>
        <taxon>Intramacronucleata</taxon>
        <taxon>Oligohymenophorea</taxon>
        <taxon>Peniculida</taxon>
        <taxon>Parameciidae</taxon>
        <taxon>Paramecium</taxon>
    </lineage>
</organism>
<keyword evidence="2" id="KW-1185">Reference proteome</keyword>
<dbReference type="AlphaFoldDB" id="A0A8S1M2S0"/>
<dbReference type="InterPro" id="IPR007858">
    <property type="entry name" value="Dpy-30_motif"/>
</dbReference>
<dbReference type="Pfam" id="PF05186">
    <property type="entry name" value="Dpy-30"/>
    <property type="match status" value="1"/>
</dbReference>
<sequence>MNQTDQSQQSQDNQPTVFSYDPKLFQLLQKALLLVSKQKPQNPIKFVADYMKQNGDDSF</sequence>
<accession>A0A8S1M2S0</accession>
<protein>
    <recommendedName>
        <fullName evidence="3">RIIa domain-containing protein</fullName>
    </recommendedName>
</protein>
<dbReference type="Proteomes" id="UP000692954">
    <property type="component" value="Unassembled WGS sequence"/>
</dbReference>
<evidence type="ECO:0000313" key="1">
    <source>
        <dbReference type="EMBL" id="CAD8072171.1"/>
    </source>
</evidence>
<reference evidence="1" key="1">
    <citation type="submission" date="2021-01" db="EMBL/GenBank/DDBJ databases">
        <authorList>
            <consortium name="Genoscope - CEA"/>
            <person name="William W."/>
        </authorList>
    </citation>
    <scope>NUCLEOTIDE SEQUENCE</scope>
</reference>
<gene>
    <name evidence="1" type="ORF">PSON_ATCC_30995.1.T0290018</name>
</gene>
<evidence type="ECO:0008006" key="3">
    <source>
        <dbReference type="Google" id="ProtNLM"/>
    </source>
</evidence>